<evidence type="ECO:0000313" key="2">
    <source>
        <dbReference type="Proteomes" id="UP000608071"/>
    </source>
</evidence>
<sequence length="102" mass="12105">MRKSLQEFRDLMITENKLGLHADVLIAFDHLLDMVDDHEAQHQIELGIQRTNYENSNGLVEAAIREEMRFFREAIHTVIKKTVLDLIHVGKKDWQKFYDRVQ</sequence>
<proteinExistence type="predicted"/>
<keyword evidence="2" id="KW-1185">Reference proteome</keyword>
<dbReference type="EMBL" id="JACSQL010000003">
    <property type="protein sequence ID" value="MBD7968514.1"/>
    <property type="molecule type" value="Genomic_DNA"/>
</dbReference>
<protein>
    <submittedName>
        <fullName evidence="1">Uncharacterized protein</fullName>
    </submittedName>
</protein>
<comment type="caution">
    <text evidence="1">The sequence shown here is derived from an EMBL/GenBank/DDBJ whole genome shotgun (WGS) entry which is preliminary data.</text>
</comment>
<evidence type="ECO:0000313" key="1">
    <source>
        <dbReference type="EMBL" id="MBD7968514.1"/>
    </source>
</evidence>
<gene>
    <name evidence="1" type="ORF">H9647_10590</name>
</gene>
<dbReference type="Proteomes" id="UP000608071">
    <property type="component" value="Unassembled WGS sequence"/>
</dbReference>
<reference evidence="1 2" key="1">
    <citation type="submission" date="2020-08" db="EMBL/GenBank/DDBJ databases">
        <title>A Genomic Blueprint of the Chicken Gut Microbiome.</title>
        <authorList>
            <person name="Gilroy R."/>
            <person name="Ravi A."/>
            <person name="Getino M."/>
            <person name="Pursley I."/>
            <person name="Horton D.L."/>
            <person name="Alikhan N.-F."/>
            <person name="Baker D."/>
            <person name="Gharbi K."/>
            <person name="Hall N."/>
            <person name="Watson M."/>
            <person name="Adriaenssens E.M."/>
            <person name="Foster-Nyarko E."/>
            <person name="Jarju S."/>
            <person name="Secka A."/>
            <person name="Antonio M."/>
            <person name="Oren A."/>
            <person name="Chaudhuri R."/>
            <person name="La Ragione R.M."/>
            <person name="Hildebrand F."/>
            <person name="Pallen M.J."/>
        </authorList>
    </citation>
    <scope>NUCLEOTIDE SEQUENCE [LARGE SCALE GENOMIC DNA]</scope>
    <source>
        <strain evidence="1 2">Sa2BVA9</strain>
    </source>
</reference>
<dbReference type="RefSeq" id="WP_191799738.1">
    <property type="nucleotide sequence ID" value="NZ_JACSQL010000003.1"/>
</dbReference>
<organism evidence="1 2">
    <name type="scientific">Paenibacillus gallinarum</name>
    <dbReference type="NCBI Taxonomy" id="2762232"/>
    <lineage>
        <taxon>Bacteria</taxon>
        <taxon>Bacillati</taxon>
        <taxon>Bacillota</taxon>
        <taxon>Bacilli</taxon>
        <taxon>Bacillales</taxon>
        <taxon>Paenibacillaceae</taxon>
        <taxon>Paenibacillus</taxon>
    </lineage>
</organism>
<accession>A0ABR8SYC7</accession>
<name>A0ABR8SYC7_9BACL</name>